<dbReference type="SUPFAM" id="SSF51556">
    <property type="entry name" value="Metallo-dependent hydrolases"/>
    <property type="match status" value="1"/>
</dbReference>
<evidence type="ECO:0000256" key="3">
    <source>
        <dbReference type="SAM" id="MobiDB-lite"/>
    </source>
</evidence>
<protein>
    <submittedName>
        <fullName evidence="6">Amidohydrolase family protein</fullName>
    </submittedName>
</protein>
<accession>A0ABX0JUJ8</accession>
<keyword evidence="2" id="KW-0378">Hydrolase</keyword>
<organism evidence="6 7">
    <name type="scientific">Acetobacter musti</name>
    <dbReference type="NCBI Taxonomy" id="864732"/>
    <lineage>
        <taxon>Bacteria</taxon>
        <taxon>Pseudomonadati</taxon>
        <taxon>Pseudomonadota</taxon>
        <taxon>Alphaproteobacteria</taxon>
        <taxon>Acetobacterales</taxon>
        <taxon>Acetobacteraceae</taxon>
        <taxon>Acetobacter</taxon>
    </lineage>
</organism>
<reference evidence="6 7" key="1">
    <citation type="journal article" date="2020" name="Int. J. Syst. Evol. Microbiol.">
        <title>Novel acetic acid bacteria from cider fermentations: Acetobacter conturbans sp. nov. and Acetobacter fallax sp. nov.</title>
        <authorList>
            <person name="Sombolestani A.S."/>
            <person name="Cleenwerck I."/>
            <person name="Cnockaert M."/>
            <person name="Borremans W."/>
            <person name="Wieme A.D."/>
            <person name="De Vuyst L."/>
            <person name="Vandamme P."/>
        </authorList>
    </citation>
    <scope>NUCLEOTIDE SEQUENCE [LARGE SCALE GENOMIC DNA]</scope>
    <source>
        <strain evidence="6 7">LMG 30640</strain>
    </source>
</reference>
<evidence type="ECO:0000313" key="7">
    <source>
        <dbReference type="Proteomes" id="UP000635278"/>
    </source>
</evidence>
<comment type="caution">
    <text evidence="6">The sequence shown here is derived from an EMBL/GenBank/DDBJ whole genome shotgun (WGS) entry which is preliminary data.</text>
</comment>
<feature type="chain" id="PRO_5045185048" evidence="4">
    <location>
        <begin position="28"/>
        <end position="500"/>
    </location>
</feature>
<dbReference type="Pfam" id="PF01979">
    <property type="entry name" value="Amidohydro_1"/>
    <property type="match status" value="1"/>
</dbReference>
<evidence type="ECO:0000256" key="1">
    <source>
        <dbReference type="ARBA" id="ARBA00006745"/>
    </source>
</evidence>
<evidence type="ECO:0000313" key="6">
    <source>
        <dbReference type="EMBL" id="NHN86891.1"/>
    </source>
</evidence>
<dbReference type="InterPro" id="IPR006680">
    <property type="entry name" value="Amidohydro-rel"/>
</dbReference>
<dbReference type="Gene3D" id="3.20.20.140">
    <property type="entry name" value="Metal-dependent hydrolases"/>
    <property type="match status" value="2"/>
</dbReference>
<comment type="similarity">
    <text evidence="1">Belongs to the metallo-dependent hydrolases superfamily. ATZ/TRZ family.</text>
</comment>
<keyword evidence="7" id="KW-1185">Reference proteome</keyword>
<dbReference type="Gene3D" id="2.30.40.10">
    <property type="entry name" value="Urease, subunit C, domain 1"/>
    <property type="match status" value="1"/>
</dbReference>
<feature type="signal peptide" evidence="4">
    <location>
        <begin position="1"/>
        <end position="27"/>
    </location>
</feature>
<evidence type="ECO:0000256" key="2">
    <source>
        <dbReference type="ARBA" id="ARBA00022801"/>
    </source>
</evidence>
<dbReference type="PANTHER" id="PTHR43794">
    <property type="entry name" value="AMINOHYDROLASE SSNA-RELATED"/>
    <property type="match status" value="1"/>
</dbReference>
<dbReference type="InterPro" id="IPR011059">
    <property type="entry name" value="Metal-dep_hydrolase_composite"/>
</dbReference>
<dbReference type="InterPro" id="IPR050287">
    <property type="entry name" value="MTA/SAH_deaminase"/>
</dbReference>
<dbReference type="InterPro" id="IPR032466">
    <property type="entry name" value="Metal_Hydrolase"/>
</dbReference>
<proteinExistence type="inferred from homology"/>
<keyword evidence="4" id="KW-0732">Signal</keyword>
<dbReference type="Proteomes" id="UP000635278">
    <property type="component" value="Unassembled WGS sequence"/>
</dbReference>
<dbReference type="RefSeq" id="WP_173585198.1">
    <property type="nucleotide sequence ID" value="NZ_WOTB01000065.1"/>
</dbReference>
<name>A0ABX0JUJ8_9PROT</name>
<feature type="domain" description="Amidohydrolase-related" evidence="5">
    <location>
        <begin position="266"/>
        <end position="415"/>
    </location>
</feature>
<evidence type="ECO:0000256" key="4">
    <source>
        <dbReference type="SAM" id="SignalP"/>
    </source>
</evidence>
<dbReference type="EMBL" id="WOTB01000065">
    <property type="protein sequence ID" value="NHN86891.1"/>
    <property type="molecule type" value="Genomic_DNA"/>
</dbReference>
<evidence type="ECO:0000259" key="5">
    <source>
        <dbReference type="Pfam" id="PF01979"/>
    </source>
</evidence>
<feature type="region of interest" description="Disordered" evidence="3">
    <location>
        <begin position="472"/>
        <end position="500"/>
    </location>
</feature>
<sequence length="500" mass="52657">MSVNASAAVCVLLAGLLAVPQGGSASAEGLCSVHPGGPATLIRAIILEDRPQPRRADVLVDAEGHIACVGSGCGLRAPGAQVLDCPEAVLSAGFINPHDHLNFTGVPPVPDTGERFIHRHEWREGLDGHTKLSRAVATKDGEILAWGELRQLISGVTSMAGGGSAAGLVRNLDIAAGMEGLALRPVVYRVFPLDDESGIMRVHDCNYGPHPAGLSEVGSSEAFLAHVAEGTGAAARNEFRCLSSGSYDRSPQPDGGGTSRDVIAPQMTVLHGLGLGRKDLVLLKARGATIVWSPRSNLALYGRTLDVKTAKALGVPLAIGTDWLPSGSMNMSREFACARWYSRAHLKGVVSDRDLWRMATLGGARAVHAEGLLGAVAAGHEADLVLFAPHGRDPFAAAAENGPDRVLMVMRGGKFLYGDSALASGLDLRDCEPLMVGDVAKALCIRDDQPFAFVRLQADLAHKGIYPLVADGTPPNEPPCETLEETRKRFSKVGRQTSVR</sequence>
<dbReference type="PANTHER" id="PTHR43794:SF11">
    <property type="entry name" value="AMIDOHYDROLASE-RELATED DOMAIN-CONTAINING PROTEIN"/>
    <property type="match status" value="1"/>
</dbReference>
<gene>
    <name evidence="6" type="ORF">GOB93_20195</name>
</gene>
<dbReference type="SUPFAM" id="SSF51338">
    <property type="entry name" value="Composite domain of metallo-dependent hydrolases"/>
    <property type="match status" value="1"/>
</dbReference>